<name>A0A173Z909_PHOVU</name>
<dbReference type="EMBL" id="WDAX01000051">
    <property type="protein sequence ID" value="KAB6569582.1"/>
    <property type="molecule type" value="Genomic_DNA"/>
</dbReference>
<dbReference type="Pfam" id="PF13392">
    <property type="entry name" value="HNH_3"/>
    <property type="match status" value="1"/>
</dbReference>
<evidence type="ECO:0000259" key="1">
    <source>
        <dbReference type="Pfam" id="PF07463"/>
    </source>
</evidence>
<dbReference type="InterPro" id="IPR044925">
    <property type="entry name" value="His-Me_finger_sf"/>
</dbReference>
<dbReference type="Proteomes" id="UP000462922">
    <property type="component" value="Unassembled WGS sequence"/>
</dbReference>
<dbReference type="EMBL" id="CYZI01000002">
    <property type="protein sequence ID" value="CUN72159.1"/>
    <property type="molecule type" value="Genomic_DNA"/>
</dbReference>
<organism evidence="3 5">
    <name type="scientific">Phocaeicola vulgatus</name>
    <name type="common">Bacteroides vulgatus</name>
    <dbReference type="NCBI Taxonomy" id="821"/>
    <lineage>
        <taxon>Bacteria</taxon>
        <taxon>Pseudomonadati</taxon>
        <taxon>Bacteroidota</taxon>
        <taxon>Bacteroidia</taxon>
        <taxon>Bacteroidales</taxon>
        <taxon>Bacteroidaceae</taxon>
        <taxon>Phocaeicola</taxon>
    </lineage>
</organism>
<evidence type="ECO:0000313" key="6">
    <source>
        <dbReference type="Proteomes" id="UP000462922"/>
    </source>
</evidence>
<keyword evidence="3" id="KW-0540">Nuclease</keyword>
<evidence type="ECO:0000313" key="3">
    <source>
        <dbReference type="EMBL" id="CUN72159.1"/>
    </source>
</evidence>
<dbReference type="AlphaFoldDB" id="A0A173Z909"/>
<accession>A0A173Z909</accession>
<dbReference type="SUPFAM" id="SSF54060">
    <property type="entry name" value="His-Me finger endonucleases"/>
    <property type="match status" value="1"/>
</dbReference>
<dbReference type="GO" id="GO:0004519">
    <property type="term" value="F:endonuclease activity"/>
    <property type="evidence" value="ECO:0007669"/>
    <property type="project" value="UniProtKB-KW"/>
</dbReference>
<reference evidence="4 6" key="2">
    <citation type="journal article" date="2019" name="Nat. Med.">
        <title>A library of human gut bacterial isolates paired with longitudinal multiomics data enables mechanistic microbiome research.</title>
        <authorList>
            <person name="Poyet M."/>
            <person name="Groussin M."/>
            <person name="Gibbons S.M."/>
            <person name="Avila-Pacheco J."/>
            <person name="Jiang X."/>
            <person name="Kearney S.M."/>
            <person name="Perrotta A.R."/>
            <person name="Berdy B."/>
            <person name="Zhao S."/>
            <person name="Lieberman T.D."/>
            <person name="Swanson P.K."/>
            <person name="Smith M."/>
            <person name="Roesemann S."/>
            <person name="Alexander J.E."/>
            <person name="Rich S.A."/>
            <person name="Livny J."/>
            <person name="Vlamakis H."/>
            <person name="Clish C."/>
            <person name="Bullock K."/>
            <person name="Deik A."/>
            <person name="Scott J."/>
            <person name="Pierce K.A."/>
            <person name="Xavier R.J."/>
            <person name="Alm E.J."/>
        </authorList>
    </citation>
    <scope>NUCLEOTIDE SEQUENCE [LARGE SCALE GENOMIC DNA]</scope>
    <source>
        <strain evidence="4 6">BIOML-A110</strain>
    </source>
</reference>
<keyword evidence="3" id="KW-0255">Endonuclease</keyword>
<evidence type="ECO:0000259" key="2">
    <source>
        <dbReference type="Pfam" id="PF13392"/>
    </source>
</evidence>
<protein>
    <submittedName>
        <fullName evidence="3">Endonuclease</fullName>
    </submittedName>
</protein>
<dbReference type="RefSeq" id="WP_057249617.1">
    <property type="nucleotide sequence ID" value="NZ_CYZI01000002.1"/>
</dbReference>
<dbReference type="InterPro" id="IPR010902">
    <property type="entry name" value="NUMOD4"/>
</dbReference>
<dbReference type="Gene3D" id="3.90.75.20">
    <property type="match status" value="1"/>
</dbReference>
<keyword evidence="3" id="KW-0378">Hydrolase</keyword>
<feature type="domain" description="HNH nuclease" evidence="2">
    <location>
        <begin position="56"/>
        <end position="97"/>
    </location>
</feature>
<dbReference type="Proteomes" id="UP000095333">
    <property type="component" value="Unassembled WGS sequence"/>
</dbReference>
<evidence type="ECO:0000313" key="5">
    <source>
        <dbReference type="Proteomes" id="UP000095333"/>
    </source>
</evidence>
<proteinExistence type="predicted"/>
<gene>
    <name evidence="3" type="ORF">ERS852457_00712</name>
    <name evidence="4" type="ORF">GAY76_18150</name>
</gene>
<dbReference type="GO" id="GO:0016788">
    <property type="term" value="F:hydrolase activity, acting on ester bonds"/>
    <property type="evidence" value="ECO:0007669"/>
    <property type="project" value="InterPro"/>
</dbReference>
<dbReference type="InterPro" id="IPR003615">
    <property type="entry name" value="HNH_nuc"/>
</dbReference>
<feature type="domain" description="NUMOD4" evidence="1">
    <location>
        <begin position="3"/>
        <end position="46"/>
    </location>
</feature>
<reference evidence="3 5" key="1">
    <citation type="submission" date="2015-09" db="EMBL/GenBank/DDBJ databases">
        <authorList>
            <consortium name="Pathogen Informatics"/>
        </authorList>
    </citation>
    <scope>NUCLEOTIDE SEQUENCE [LARGE SCALE GENOMIC DNA]</scope>
    <source>
        <strain evidence="3 5">2789STDY5834842</strain>
    </source>
</reference>
<evidence type="ECO:0000313" key="4">
    <source>
        <dbReference type="EMBL" id="KAB6569582.1"/>
    </source>
</evidence>
<sequence length="163" mass="18460">MSETWKDVYGYEGLYQISSSGRLRGRYGKIQKPIITKSGYVRYTLSKNCIEKKIMAHRLVASAFIDNHEHKPQVNHINGVKTDNRVENLEWCTNSENIKHSFKIGIKDFKGGKGPAAKKVTDVVTGKIWNCALDCAKDIGIHPVTLRNKLNGHCKNNTNLKYL</sequence>
<dbReference type="Pfam" id="PF07463">
    <property type="entry name" value="NUMOD4"/>
    <property type="match status" value="1"/>
</dbReference>